<evidence type="ECO:0000256" key="3">
    <source>
        <dbReference type="ARBA" id="ARBA00012438"/>
    </source>
</evidence>
<keyword evidence="10 14" id="KW-1133">Transmembrane helix</keyword>
<accession>A0ABY1QA45</accession>
<evidence type="ECO:0000256" key="9">
    <source>
        <dbReference type="ARBA" id="ARBA00022840"/>
    </source>
</evidence>
<dbReference type="Pfam" id="PF08521">
    <property type="entry name" value="2CSK_N"/>
    <property type="match status" value="1"/>
</dbReference>
<keyword evidence="7" id="KW-0547">Nucleotide-binding</keyword>
<evidence type="ECO:0000256" key="2">
    <source>
        <dbReference type="ARBA" id="ARBA00004141"/>
    </source>
</evidence>
<evidence type="ECO:0000256" key="10">
    <source>
        <dbReference type="ARBA" id="ARBA00022989"/>
    </source>
</evidence>
<comment type="subcellular location">
    <subcellularLocation>
        <location evidence="2">Membrane</location>
        <topology evidence="2">Multi-pass membrane protein</topology>
    </subcellularLocation>
</comment>
<keyword evidence="4" id="KW-0597">Phosphoprotein</keyword>
<keyword evidence="9" id="KW-0067">ATP-binding</keyword>
<dbReference type="InterPro" id="IPR050428">
    <property type="entry name" value="TCS_sensor_his_kinase"/>
</dbReference>
<keyword evidence="5" id="KW-0808">Transferase</keyword>
<dbReference type="CDD" id="cd00082">
    <property type="entry name" value="HisKA"/>
    <property type="match status" value="1"/>
</dbReference>
<dbReference type="InterPro" id="IPR004358">
    <property type="entry name" value="Sig_transdc_His_kin-like_C"/>
</dbReference>
<dbReference type="SUPFAM" id="SSF55874">
    <property type="entry name" value="ATPase domain of HSP90 chaperone/DNA topoisomerase II/histidine kinase"/>
    <property type="match status" value="1"/>
</dbReference>
<evidence type="ECO:0000256" key="1">
    <source>
        <dbReference type="ARBA" id="ARBA00000085"/>
    </source>
</evidence>
<dbReference type="InterPro" id="IPR013727">
    <property type="entry name" value="2CSK_N"/>
</dbReference>
<keyword evidence="17" id="KW-1185">Reference proteome</keyword>
<dbReference type="RefSeq" id="WP_283442832.1">
    <property type="nucleotide sequence ID" value="NZ_FXUL01000009.1"/>
</dbReference>
<feature type="transmembrane region" description="Helical" evidence="14">
    <location>
        <begin position="6"/>
        <end position="28"/>
    </location>
</feature>
<evidence type="ECO:0000313" key="17">
    <source>
        <dbReference type="Proteomes" id="UP001158049"/>
    </source>
</evidence>
<dbReference type="PANTHER" id="PTHR45436:SF14">
    <property type="entry name" value="SENSOR PROTEIN QSEC"/>
    <property type="match status" value="1"/>
</dbReference>
<dbReference type="EC" id="2.7.13.3" evidence="3"/>
<protein>
    <recommendedName>
        <fullName evidence="3">histidine kinase</fullName>
        <ecNumber evidence="3">2.7.13.3</ecNumber>
    </recommendedName>
</protein>
<evidence type="ECO:0000313" key="16">
    <source>
        <dbReference type="EMBL" id="SMP63915.1"/>
    </source>
</evidence>
<evidence type="ECO:0000256" key="6">
    <source>
        <dbReference type="ARBA" id="ARBA00022692"/>
    </source>
</evidence>
<keyword evidence="6 14" id="KW-0812">Transmembrane</keyword>
<dbReference type="Proteomes" id="UP001158049">
    <property type="component" value="Unassembled WGS sequence"/>
</dbReference>
<dbReference type="Pfam" id="PF00512">
    <property type="entry name" value="HisKA"/>
    <property type="match status" value="1"/>
</dbReference>
<feature type="domain" description="Histidine kinase" evidence="15">
    <location>
        <begin position="229"/>
        <end position="437"/>
    </location>
</feature>
<dbReference type="InterPro" id="IPR003594">
    <property type="entry name" value="HATPase_dom"/>
</dbReference>
<evidence type="ECO:0000256" key="5">
    <source>
        <dbReference type="ARBA" id="ARBA00022679"/>
    </source>
</evidence>
<evidence type="ECO:0000256" key="4">
    <source>
        <dbReference type="ARBA" id="ARBA00022553"/>
    </source>
</evidence>
<keyword evidence="8 16" id="KW-0418">Kinase</keyword>
<evidence type="ECO:0000256" key="13">
    <source>
        <dbReference type="SAM" id="MobiDB-lite"/>
    </source>
</evidence>
<evidence type="ECO:0000256" key="11">
    <source>
        <dbReference type="ARBA" id="ARBA00023012"/>
    </source>
</evidence>
<dbReference type="GO" id="GO:0016301">
    <property type="term" value="F:kinase activity"/>
    <property type="evidence" value="ECO:0007669"/>
    <property type="project" value="UniProtKB-KW"/>
</dbReference>
<gene>
    <name evidence="16" type="ORF">SAMN06295970_109159</name>
</gene>
<keyword evidence="11" id="KW-0902">Two-component regulatory system</keyword>
<dbReference type="SMART" id="SM00388">
    <property type="entry name" value="HisKA"/>
    <property type="match status" value="1"/>
</dbReference>
<dbReference type="InterPro" id="IPR005467">
    <property type="entry name" value="His_kinase_dom"/>
</dbReference>
<dbReference type="Pfam" id="PF02518">
    <property type="entry name" value="HATPase_c"/>
    <property type="match status" value="1"/>
</dbReference>
<name>A0ABY1QA45_9BURK</name>
<dbReference type="Gene3D" id="3.30.565.10">
    <property type="entry name" value="Histidine kinase-like ATPase, C-terminal domain"/>
    <property type="match status" value="1"/>
</dbReference>
<feature type="region of interest" description="Disordered" evidence="13">
    <location>
        <begin position="444"/>
        <end position="467"/>
    </location>
</feature>
<dbReference type="SUPFAM" id="SSF47384">
    <property type="entry name" value="Homodimeric domain of signal transducing histidine kinase"/>
    <property type="match status" value="1"/>
</dbReference>
<keyword evidence="12 14" id="KW-0472">Membrane</keyword>
<dbReference type="PROSITE" id="PS50109">
    <property type="entry name" value="HIS_KIN"/>
    <property type="match status" value="1"/>
</dbReference>
<dbReference type="PANTHER" id="PTHR45436">
    <property type="entry name" value="SENSOR HISTIDINE KINASE YKOH"/>
    <property type="match status" value="1"/>
</dbReference>
<evidence type="ECO:0000256" key="14">
    <source>
        <dbReference type="SAM" id="Phobius"/>
    </source>
</evidence>
<dbReference type="SMART" id="SM00387">
    <property type="entry name" value="HATPase_c"/>
    <property type="match status" value="1"/>
</dbReference>
<sequence>MTLRCRLLLIIGFSLALLWAAASVWMLVDLRKEFRSALDERLAASATMVANLMLQQPPSGPLASTPPATVDGLAGDGVACEVRLLRGDVLARTHNSPASLGSTGTGYGTRTIDGVQWRSFTLERHGVRITTADRLDRRLALLHGVVLATAVPFLIAGAGSLLALWLGVSHGLAPLVSIRNALAQRHPDALQPLPDTRVPGELKPLVATINSLLDRIQLGIERERTFTGNAAHELRTPLTAVKTHIQVARLAGGGGETGQALEHAEHGVLRLQNTLDQLLMLARVDGAHSFEGEEAADAGAIAQMALQEMTPTFRRRILVRDAGATHALALPPVLAITAVRNLLDNACRYSPTGTDVMLTVAECGGMACFSIEDLGTGMSEEERVRSVQRFWRKGRGQGSGLGLSIVSAIVERNGGSFALLPRAAGGLLARVAFPLAGAAPACDDKKEARVSFDSGPSPSPSPTGRRD</sequence>
<dbReference type="InterPro" id="IPR036097">
    <property type="entry name" value="HisK_dim/P_sf"/>
</dbReference>
<evidence type="ECO:0000256" key="12">
    <source>
        <dbReference type="ARBA" id="ARBA00023136"/>
    </source>
</evidence>
<evidence type="ECO:0000256" key="7">
    <source>
        <dbReference type="ARBA" id="ARBA00022741"/>
    </source>
</evidence>
<comment type="caution">
    <text evidence="16">The sequence shown here is derived from an EMBL/GenBank/DDBJ whole genome shotgun (WGS) entry which is preliminary data.</text>
</comment>
<dbReference type="InterPro" id="IPR003661">
    <property type="entry name" value="HisK_dim/P_dom"/>
</dbReference>
<dbReference type="Gene3D" id="1.10.287.130">
    <property type="match status" value="1"/>
</dbReference>
<evidence type="ECO:0000256" key="8">
    <source>
        <dbReference type="ARBA" id="ARBA00022777"/>
    </source>
</evidence>
<evidence type="ECO:0000259" key="15">
    <source>
        <dbReference type="PROSITE" id="PS50109"/>
    </source>
</evidence>
<reference evidence="16 17" key="1">
    <citation type="submission" date="2017-05" db="EMBL/GenBank/DDBJ databases">
        <authorList>
            <person name="Varghese N."/>
            <person name="Submissions S."/>
        </authorList>
    </citation>
    <scope>NUCLEOTIDE SEQUENCE [LARGE SCALE GENOMIC DNA]</scope>
    <source>
        <strain evidence="16 17">DSM 26001</strain>
    </source>
</reference>
<comment type="catalytic activity">
    <reaction evidence="1">
        <text>ATP + protein L-histidine = ADP + protein N-phospho-L-histidine.</text>
        <dbReference type="EC" id="2.7.13.3"/>
    </reaction>
</comment>
<dbReference type="PRINTS" id="PR00344">
    <property type="entry name" value="BCTRLSENSOR"/>
</dbReference>
<dbReference type="InterPro" id="IPR036890">
    <property type="entry name" value="HATPase_C_sf"/>
</dbReference>
<organism evidence="16 17">
    <name type="scientific">Noviherbaspirillum suwonense</name>
    <dbReference type="NCBI Taxonomy" id="1224511"/>
    <lineage>
        <taxon>Bacteria</taxon>
        <taxon>Pseudomonadati</taxon>
        <taxon>Pseudomonadota</taxon>
        <taxon>Betaproteobacteria</taxon>
        <taxon>Burkholderiales</taxon>
        <taxon>Oxalobacteraceae</taxon>
        <taxon>Noviherbaspirillum</taxon>
    </lineage>
</organism>
<proteinExistence type="predicted"/>
<dbReference type="EMBL" id="FXUL01000009">
    <property type="protein sequence ID" value="SMP63915.1"/>
    <property type="molecule type" value="Genomic_DNA"/>
</dbReference>